<name>A0AAV5UEM7_9BILA</name>
<dbReference type="PANTHER" id="PTHR34851">
    <property type="entry name" value="PROTEIN CBG05235-RELATED"/>
    <property type="match status" value="1"/>
</dbReference>
<sequence>HHTNGHVRRETEARFLQATELFEKAPSSKCCCGKIHLQKGAGIIGGFSLVSVLLNALLVLLGVGRLGLNPYFEVLILVFDFFSVVCLLRGLHKRKSGLLRPFLFFNFLWNAGLILLFIWCMIRMARGTDLSKPIMNQLGRSRPPPHHSNPFLNLGRPPEDPGTHWLGFLLLAALALLIVVGCSFIHIIYRMFRVFAYDEEKEANRLTPPI</sequence>
<proteinExistence type="predicted"/>
<dbReference type="PANTHER" id="PTHR34851:SF3">
    <property type="entry name" value="MARVEL DOMAIN-CONTAINING PROTEIN"/>
    <property type="match status" value="1"/>
</dbReference>
<evidence type="ECO:0000256" key="1">
    <source>
        <dbReference type="SAM" id="Phobius"/>
    </source>
</evidence>
<comment type="caution">
    <text evidence="2">The sequence shown here is derived from an EMBL/GenBank/DDBJ whole genome shotgun (WGS) entry which is preliminary data.</text>
</comment>
<protein>
    <recommendedName>
        <fullName evidence="4">G protein-coupled receptor</fullName>
    </recommendedName>
</protein>
<dbReference type="Proteomes" id="UP001432027">
    <property type="component" value="Unassembled WGS sequence"/>
</dbReference>
<keyword evidence="3" id="KW-1185">Reference proteome</keyword>
<feature type="transmembrane region" description="Helical" evidence="1">
    <location>
        <begin position="165"/>
        <end position="189"/>
    </location>
</feature>
<gene>
    <name evidence="2" type="ORF">PENTCL1PPCAC_27590</name>
</gene>
<organism evidence="2 3">
    <name type="scientific">Pristionchus entomophagus</name>
    <dbReference type="NCBI Taxonomy" id="358040"/>
    <lineage>
        <taxon>Eukaryota</taxon>
        <taxon>Metazoa</taxon>
        <taxon>Ecdysozoa</taxon>
        <taxon>Nematoda</taxon>
        <taxon>Chromadorea</taxon>
        <taxon>Rhabditida</taxon>
        <taxon>Rhabditina</taxon>
        <taxon>Diplogasteromorpha</taxon>
        <taxon>Diplogasteroidea</taxon>
        <taxon>Neodiplogasteridae</taxon>
        <taxon>Pristionchus</taxon>
    </lineage>
</organism>
<evidence type="ECO:0008006" key="4">
    <source>
        <dbReference type="Google" id="ProtNLM"/>
    </source>
</evidence>
<evidence type="ECO:0000313" key="3">
    <source>
        <dbReference type="Proteomes" id="UP001432027"/>
    </source>
</evidence>
<accession>A0AAV5UEM7</accession>
<keyword evidence="1" id="KW-0472">Membrane</keyword>
<keyword evidence="1" id="KW-0812">Transmembrane</keyword>
<evidence type="ECO:0000313" key="2">
    <source>
        <dbReference type="EMBL" id="GMT05416.1"/>
    </source>
</evidence>
<feature type="non-terminal residue" evidence="2">
    <location>
        <position position="1"/>
    </location>
</feature>
<dbReference type="AlphaFoldDB" id="A0AAV5UEM7"/>
<feature type="transmembrane region" description="Helical" evidence="1">
    <location>
        <begin position="70"/>
        <end position="91"/>
    </location>
</feature>
<feature type="transmembrane region" description="Helical" evidence="1">
    <location>
        <begin position="43"/>
        <end position="64"/>
    </location>
</feature>
<reference evidence="2" key="1">
    <citation type="submission" date="2023-10" db="EMBL/GenBank/DDBJ databases">
        <title>Genome assembly of Pristionchus species.</title>
        <authorList>
            <person name="Yoshida K."/>
            <person name="Sommer R.J."/>
        </authorList>
    </citation>
    <scope>NUCLEOTIDE SEQUENCE</scope>
    <source>
        <strain evidence="2">RS0144</strain>
    </source>
</reference>
<feature type="transmembrane region" description="Helical" evidence="1">
    <location>
        <begin position="103"/>
        <end position="125"/>
    </location>
</feature>
<dbReference type="EMBL" id="BTSX01000006">
    <property type="protein sequence ID" value="GMT05416.1"/>
    <property type="molecule type" value="Genomic_DNA"/>
</dbReference>
<keyword evidence="1" id="KW-1133">Transmembrane helix</keyword>